<dbReference type="InterPro" id="IPR050366">
    <property type="entry name" value="BP-dependent_transpt_permease"/>
</dbReference>
<dbReference type="EMBL" id="CADCUH010000036">
    <property type="protein sequence ID" value="CAA9325818.1"/>
    <property type="molecule type" value="Genomic_DNA"/>
</dbReference>
<evidence type="ECO:0000256" key="4">
    <source>
        <dbReference type="ARBA" id="ARBA00022692"/>
    </source>
</evidence>
<keyword evidence="2 7" id="KW-0813">Transport</keyword>
<dbReference type="InterPro" id="IPR025966">
    <property type="entry name" value="OppC_N"/>
</dbReference>
<dbReference type="AlphaFoldDB" id="A0A6J4L7A7"/>
<dbReference type="PANTHER" id="PTHR43386">
    <property type="entry name" value="OLIGOPEPTIDE TRANSPORT SYSTEM PERMEASE PROTEIN APPC"/>
    <property type="match status" value="1"/>
</dbReference>
<comment type="similarity">
    <text evidence="7">Belongs to the binding-protein-dependent transport system permease family.</text>
</comment>
<feature type="transmembrane region" description="Helical" evidence="7">
    <location>
        <begin position="141"/>
        <end position="168"/>
    </location>
</feature>
<proteinExistence type="inferred from homology"/>
<evidence type="ECO:0000256" key="6">
    <source>
        <dbReference type="ARBA" id="ARBA00023136"/>
    </source>
</evidence>
<keyword evidence="6 7" id="KW-0472">Membrane</keyword>
<dbReference type="SUPFAM" id="SSF161098">
    <property type="entry name" value="MetI-like"/>
    <property type="match status" value="1"/>
</dbReference>
<evidence type="ECO:0000259" key="8">
    <source>
        <dbReference type="PROSITE" id="PS50928"/>
    </source>
</evidence>
<dbReference type="InterPro" id="IPR035906">
    <property type="entry name" value="MetI-like_sf"/>
</dbReference>
<sequence length="298" mass="30877">MTLSEAPEVTTTTTRTAGTRRRGLLRGVGYGPQTWVGAAVLAAVIVMAVLAPLVAPHDPYEVDLGNALAGPSPSNLLGTDQNGRDVLSRIVYGTRTSLLGPLGVVVLSTLGGVAVGLAAAWRGGWVDSVLTRFTEVVFSFPGVLLALLMIAIVGPGLVAPVIALAIAYTPAVARLVRSAALEQKARPYIEAYRLQGFSSTYIATRRLLPNIAGVVLAQSTIYFGYAVMDLAALSYLGFGAQPPSPDWGATITVQQSSLLEGALLPVLAPGAFIVVVVIAFNLVGEGIADRTANRGGLT</sequence>
<accession>A0A6J4L7A7</accession>
<dbReference type="InterPro" id="IPR000515">
    <property type="entry name" value="MetI-like"/>
</dbReference>
<evidence type="ECO:0000256" key="7">
    <source>
        <dbReference type="RuleBase" id="RU363032"/>
    </source>
</evidence>
<evidence type="ECO:0000256" key="2">
    <source>
        <dbReference type="ARBA" id="ARBA00022448"/>
    </source>
</evidence>
<reference evidence="9" key="1">
    <citation type="submission" date="2020-02" db="EMBL/GenBank/DDBJ databases">
        <authorList>
            <person name="Meier V. D."/>
        </authorList>
    </citation>
    <scope>NUCLEOTIDE SEQUENCE</scope>
    <source>
        <strain evidence="9">AVDCRST_MAG36</strain>
    </source>
</reference>
<dbReference type="Pfam" id="PF00528">
    <property type="entry name" value="BPD_transp_1"/>
    <property type="match status" value="1"/>
</dbReference>
<dbReference type="CDD" id="cd06261">
    <property type="entry name" value="TM_PBP2"/>
    <property type="match status" value="1"/>
</dbReference>
<dbReference type="Pfam" id="PF12911">
    <property type="entry name" value="OppC_N"/>
    <property type="match status" value="1"/>
</dbReference>
<dbReference type="Gene3D" id="1.10.3720.10">
    <property type="entry name" value="MetI-like"/>
    <property type="match status" value="1"/>
</dbReference>
<dbReference type="GO" id="GO:0005886">
    <property type="term" value="C:plasma membrane"/>
    <property type="evidence" value="ECO:0007669"/>
    <property type="project" value="UniProtKB-SubCell"/>
</dbReference>
<protein>
    <submittedName>
        <fullName evidence="9">Dipeptide transport system permease protein DppC</fullName>
    </submittedName>
</protein>
<dbReference type="PROSITE" id="PS50928">
    <property type="entry name" value="ABC_TM1"/>
    <property type="match status" value="1"/>
</dbReference>
<evidence type="ECO:0000256" key="3">
    <source>
        <dbReference type="ARBA" id="ARBA00022475"/>
    </source>
</evidence>
<feature type="transmembrane region" description="Helical" evidence="7">
    <location>
        <begin position="35"/>
        <end position="55"/>
    </location>
</feature>
<organism evidence="9">
    <name type="scientific">uncultured Nocardioidaceae bacterium</name>
    <dbReference type="NCBI Taxonomy" id="253824"/>
    <lineage>
        <taxon>Bacteria</taxon>
        <taxon>Bacillati</taxon>
        <taxon>Actinomycetota</taxon>
        <taxon>Actinomycetes</taxon>
        <taxon>Propionibacteriales</taxon>
        <taxon>Nocardioidaceae</taxon>
        <taxon>environmental samples</taxon>
    </lineage>
</organism>
<dbReference type="GO" id="GO:0055085">
    <property type="term" value="P:transmembrane transport"/>
    <property type="evidence" value="ECO:0007669"/>
    <property type="project" value="InterPro"/>
</dbReference>
<dbReference type="PANTHER" id="PTHR43386:SF25">
    <property type="entry name" value="PEPTIDE ABC TRANSPORTER PERMEASE PROTEIN"/>
    <property type="match status" value="1"/>
</dbReference>
<evidence type="ECO:0000256" key="1">
    <source>
        <dbReference type="ARBA" id="ARBA00004651"/>
    </source>
</evidence>
<keyword evidence="4 7" id="KW-0812">Transmembrane</keyword>
<keyword evidence="3" id="KW-1003">Cell membrane</keyword>
<feature type="transmembrane region" description="Helical" evidence="7">
    <location>
        <begin position="98"/>
        <end position="121"/>
    </location>
</feature>
<name>A0A6J4L7A7_9ACTN</name>
<evidence type="ECO:0000256" key="5">
    <source>
        <dbReference type="ARBA" id="ARBA00022989"/>
    </source>
</evidence>
<feature type="transmembrane region" description="Helical" evidence="7">
    <location>
        <begin position="207"/>
        <end position="228"/>
    </location>
</feature>
<comment type="subcellular location">
    <subcellularLocation>
        <location evidence="1 7">Cell membrane</location>
        <topology evidence="1 7">Multi-pass membrane protein</topology>
    </subcellularLocation>
</comment>
<feature type="transmembrane region" description="Helical" evidence="7">
    <location>
        <begin position="262"/>
        <end position="284"/>
    </location>
</feature>
<keyword evidence="5 7" id="KW-1133">Transmembrane helix</keyword>
<evidence type="ECO:0000313" key="9">
    <source>
        <dbReference type="EMBL" id="CAA9325818.1"/>
    </source>
</evidence>
<feature type="domain" description="ABC transmembrane type-1" evidence="8">
    <location>
        <begin position="94"/>
        <end position="284"/>
    </location>
</feature>
<gene>
    <name evidence="9" type="ORF">AVDCRST_MAG36-664</name>
</gene>